<sequence>MVKAAALAAVAFRPVVSAMTSTNSRPEATASSFAIDELVSLPFVNVASHDRRCPRALRRRSQPDHLPRLPSTRAWSSYEPIEEVGQPHFVEHRPCEAARLSVNSRSHCHHL</sequence>
<dbReference type="Proteomes" id="UP000008810">
    <property type="component" value="Chromosome 3"/>
</dbReference>
<evidence type="ECO:0000313" key="4">
    <source>
        <dbReference type="Proteomes" id="UP000008810"/>
    </source>
</evidence>
<name>A0A2K2D2N0_BRADI</name>
<accession>A0A2K2D2N0</accession>
<evidence type="ECO:0000256" key="1">
    <source>
        <dbReference type="SAM" id="SignalP"/>
    </source>
</evidence>
<evidence type="ECO:0000313" key="2">
    <source>
        <dbReference type="EMBL" id="PNT68521.1"/>
    </source>
</evidence>
<dbReference type="Gramene" id="PNT68521">
    <property type="protein sequence ID" value="PNT68521"/>
    <property type="gene ID" value="BRADI_3g41834v3"/>
</dbReference>
<dbReference type="AlphaFoldDB" id="A0A2K2D2N0"/>
<keyword evidence="1" id="KW-0732">Signal</keyword>
<reference evidence="3" key="3">
    <citation type="submission" date="2018-08" db="UniProtKB">
        <authorList>
            <consortium name="EnsemblPlants"/>
        </authorList>
    </citation>
    <scope>IDENTIFICATION</scope>
    <source>
        <strain evidence="3">cv. Bd21</strain>
    </source>
</reference>
<gene>
    <name evidence="2" type="ORF">BRADI_3g41834v3</name>
</gene>
<feature type="chain" id="PRO_5036043350" description="Secreted protein" evidence="1">
    <location>
        <begin position="19"/>
        <end position="111"/>
    </location>
</feature>
<proteinExistence type="predicted"/>
<protein>
    <recommendedName>
        <fullName evidence="5">Secreted protein</fullName>
    </recommendedName>
</protein>
<dbReference type="EnsemblPlants" id="PNT68521">
    <property type="protein sequence ID" value="PNT68521"/>
    <property type="gene ID" value="BRADI_3g41834v3"/>
</dbReference>
<dbReference type="InParanoid" id="A0A2K2D2N0"/>
<evidence type="ECO:0000313" key="3">
    <source>
        <dbReference type="EnsemblPlants" id="PNT68521"/>
    </source>
</evidence>
<organism evidence="2">
    <name type="scientific">Brachypodium distachyon</name>
    <name type="common">Purple false brome</name>
    <name type="synonym">Trachynia distachya</name>
    <dbReference type="NCBI Taxonomy" id="15368"/>
    <lineage>
        <taxon>Eukaryota</taxon>
        <taxon>Viridiplantae</taxon>
        <taxon>Streptophyta</taxon>
        <taxon>Embryophyta</taxon>
        <taxon>Tracheophyta</taxon>
        <taxon>Spermatophyta</taxon>
        <taxon>Magnoliopsida</taxon>
        <taxon>Liliopsida</taxon>
        <taxon>Poales</taxon>
        <taxon>Poaceae</taxon>
        <taxon>BOP clade</taxon>
        <taxon>Pooideae</taxon>
        <taxon>Stipodae</taxon>
        <taxon>Brachypodieae</taxon>
        <taxon>Brachypodium</taxon>
    </lineage>
</organism>
<reference evidence="2 3" key="1">
    <citation type="journal article" date="2010" name="Nature">
        <title>Genome sequencing and analysis of the model grass Brachypodium distachyon.</title>
        <authorList>
            <consortium name="International Brachypodium Initiative"/>
        </authorList>
    </citation>
    <scope>NUCLEOTIDE SEQUENCE [LARGE SCALE GENOMIC DNA]</scope>
    <source>
        <strain evidence="2 3">Bd21</strain>
    </source>
</reference>
<evidence type="ECO:0008006" key="5">
    <source>
        <dbReference type="Google" id="ProtNLM"/>
    </source>
</evidence>
<reference evidence="2" key="2">
    <citation type="submission" date="2017-06" db="EMBL/GenBank/DDBJ databases">
        <title>WGS assembly of Brachypodium distachyon.</title>
        <authorList>
            <consortium name="The International Brachypodium Initiative"/>
            <person name="Lucas S."/>
            <person name="Harmon-Smith M."/>
            <person name="Lail K."/>
            <person name="Tice H."/>
            <person name="Grimwood J."/>
            <person name="Bruce D."/>
            <person name="Barry K."/>
            <person name="Shu S."/>
            <person name="Lindquist E."/>
            <person name="Wang M."/>
            <person name="Pitluck S."/>
            <person name="Vogel J.P."/>
            <person name="Garvin D.F."/>
            <person name="Mockler T.C."/>
            <person name="Schmutz J."/>
            <person name="Rokhsar D."/>
            <person name="Bevan M.W."/>
        </authorList>
    </citation>
    <scope>NUCLEOTIDE SEQUENCE</scope>
    <source>
        <strain evidence="2">Bd21</strain>
    </source>
</reference>
<keyword evidence="4" id="KW-1185">Reference proteome</keyword>
<feature type="signal peptide" evidence="1">
    <location>
        <begin position="1"/>
        <end position="18"/>
    </location>
</feature>
<dbReference type="EMBL" id="CM000882">
    <property type="protein sequence ID" value="PNT68521.1"/>
    <property type="molecule type" value="Genomic_DNA"/>
</dbReference>